<organism evidence="4 5">
    <name type="scientific">Microbulbifer salipaludis</name>
    <dbReference type="NCBI Taxonomy" id="187980"/>
    <lineage>
        <taxon>Bacteria</taxon>
        <taxon>Pseudomonadati</taxon>
        <taxon>Pseudomonadota</taxon>
        <taxon>Gammaproteobacteria</taxon>
        <taxon>Cellvibrionales</taxon>
        <taxon>Microbulbiferaceae</taxon>
        <taxon>Microbulbifer</taxon>
    </lineage>
</organism>
<dbReference type="InterPro" id="IPR050330">
    <property type="entry name" value="Bact_OuterMem_StrucFunc"/>
</dbReference>
<dbReference type="CDD" id="cd07185">
    <property type="entry name" value="OmpA_C-like"/>
    <property type="match status" value="1"/>
</dbReference>
<dbReference type="PROSITE" id="PS51123">
    <property type="entry name" value="OMPA_2"/>
    <property type="match status" value="1"/>
</dbReference>
<dbReference type="InterPro" id="IPR006665">
    <property type="entry name" value="OmpA-like"/>
</dbReference>
<evidence type="ECO:0000313" key="4">
    <source>
        <dbReference type="EMBL" id="MBN8430368.1"/>
    </source>
</evidence>
<dbReference type="PANTHER" id="PTHR30329:SF21">
    <property type="entry name" value="LIPOPROTEIN YIAD-RELATED"/>
    <property type="match status" value="1"/>
</dbReference>
<reference evidence="4 5" key="1">
    <citation type="submission" date="2020-12" db="EMBL/GenBank/DDBJ databases">
        <title>Oil enriched cultivation method for isolating marine PHA-producing bacteria.</title>
        <authorList>
            <person name="Zheng W."/>
            <person name="Yu S."/>
            <person name="Huang Y."/>
        </authorList>
    </citation>
    <scope>NUCLEOTIDE SEQUENCE [LARGE SCALE GENOMIC DNA]</scope>
    <source>
        <strain evidence="4 5">SN0-2</strain>
    </source>
</reference>
<dbReference type="SUPFAM" id="SSF103088">
    <property type="entry name" value="OmpA-like"/>
    <property type="match status" value="1"/>
</dbReference>
<dbReference type="NCBIfam" id="TIGR01451">
    <property type="entry name" value="B_ant_repeat"/>
    <property type="match status" value="1"/>
</dbReference>
<gene>
    <name evidence="4" type="ORF">JF535_05815</name>
</gene>
<comment type="caution">
    <text evidence="4">The sequence shown here is derived from an EMBL/GenBank/DDBJ whole genome shotgun (WGS) entry which is preliminary data.</text>
</comment>
<dbReference type="RefSeq" id="WP_207000280.1">
    <property type="nucleotide sequence ID" value="NZ_JAEKJR010000002.1"/>
</dbReference>
<feature type="compositionally biased region" description="Basic and acidic residues" evidence="2">
    <location>
        <begin position="938"/>
        <end position="947"/>
    </location>
</feature>
<sequence>MVDTLLAQHSLVPGGRKSAGLCCARRFLLGLAAILLLGLILPSTSLRAADIEVVNTARAGWVYPGDSASRWLDSNSVSLGVLETPACTPSSVAFYQNVPSAFSAPDSVSRNFTGGSYVDASGARLSLPVPTALDGSALSLQALESRAATVYHGGEPVLIALEDGNRNIDASVREFVAVELSVDYSDTVSGADTGLPEREQLYLYETGPDTGVFAAAVRSSFYRADRRPQSGDGQLVLGENAQLSLSYQDPMCSGEVARAGAFADPLGMVFDSVDGTPLAGATVSLVNAGDGSPAIVYDDDGVTPFSNTQVTGGSGNPSFRFPYVPPGSYRLTVVPPSGYTAPSTVADSEMPPAPDGFPYRVVTGSRGETFSVSVSPALAMDVPVDPSAAGLLLEKSVSKSAAAAGDYLQYRLQLQSLISAPASEALIVDRLPAGMRYRAGSLYLDGEKLVEPTIGADGRTLEIPLGALAADAQLEVRYVVEVTAGVPTGEAVNTATATALNPGGGAMTSNLAQVAVTISEPFISDRFTLVGGVYGGGCDVPWSERKGLANVRVLLDDGTYVVTDADGRYHMEGLRPGTHVVQLDIANLPAGWEPVSCVDNTRFAGSAYSQFIDARGGSLWRADFQLRPSTAGLRLQTQQEQVLPLLEEVAPTKYTFRGRFASGDDQLLPESAAELQALVETLKGGEVFGLEIVGHTDSQRLSRRARAKFRDNNGLSMARASTVANVLGDALGLSAERVTVGGMGPSLPLADNFTWEGMARNRRVDVLVYGRTGPAKVEVGKRLQRTHTVALDTSGGTFTNLRVTAMLPAGMRYLPGTARLDGKPVDDPRQSGVVLMWRLPDDTEAPQRKSAAYARQFTFETEALRRDQADAGHCEAGNTIKVNALVDTAIGENLRLPVAENRLDCKSAADKEPGAPEAASDSGRLTVNLTDPATYSAPDDRAAGENEKASSAAAAGAGVDWLAQAAGEQGFLFPQERHNPRAPAVRAVVAHGVGERVELTVNGKPAPALSYEGIETAPRSGVAISHWRALPLEEGDNQLLAKVYDDSGQLLASYRRVVHFANTPARAELLPERSDLRADGVSRPRIAVRILDRDGFPVRDGITGSVAISAPYEAWQSQSDKQQRKLAGLGEFQPQYRVEGDEGIAWIELAPTTRSGAFTLDFRFHTGVDTRREQQLHGWMSPAARDWVVVGFAEGTLGYNTLNERMESLPVGEDEGVYTDGQLSFYAKGRVLGEWLLTMAYDSDKPREQALMSPIDPSRYYTLYGDGTTQVYGAASREKLYVKMERGQFYALFGDYETGLVKTQLSRYSRTLSGFKAEDGDGPLVYTVFAADTEQSYARDEIQGDGTSGLYRLSYPGILLNSERVRIETRDRVHREQVLKTETLTPYIDYEIDYAAGTLFFREPIFSRDLDFNPVYIVAEYETSGGNNRAFTGGGRVGLNLQDETLQVGVSGLRDEGIDGSVDLAGADLRWFFGDDSELRLEAAQTRGDDAARDGEAWLAEVEHHSSRYDLLAYSRQQDAKFGLNQQTAGQSGQRKSGVQGQVHLGEEWSLQGEAYRQQNLTNDARRNAAEARMRYETNATRISFGAQHAADELPATTAGEAPIEANSSQALFAASRQLLNGRADLSLQTETSLGGGRNESADYPDRYLLGASYALTDYARLLAGQEFSDGDSGNTRASRVGVQLTPWSGGLVTSTLNESRASGYGPRRYSQLGLSQAANLSEQWRLDLGLDASHSLDEDTSSPDLNTTTGNSAFGQASVSNITEDFVALSVGAAWRGDVWAWRGRMESRRADSGDRVGMSSGFLRQAQAGIAFSSTLEAFHNDTEQGASGDLASLDLSWAWRPLDSHWSILNRLEFRYERVENTAVDGGLFGFDSLAADNARSRRVINNFALNRISRPWSGEDRTGNLFQRYQRSQLSLYYGAKYAQDNFDGVEYDGYTDLLGVEARYDLNDWMDLGLQASALNSWEAGTHLYSFGPQLGFSPVRDGWITLGWNFQGFRDRDFEAARYTAQGPYLQLRFKFDQSTRFGSGSESGEQ</sequence>
<keyword evidence="1" id="KW-0472">Membrane</keyword>
<feature type="region of interest" description="Disordered" evidence="2">
    <location>
        <begin position="908"/>
        <end position="947"/>
    </location>
</feature>
<dbReference type="EMBL" id="JAEKJR010000002">
    <property type="protein sequence ID" value="MBN8430368.1"/>
    <property type="molecule type" value="Genomic_DNA"/>
</dbReference>
<dbReference type="InterPro" id="IPR013783">
    <property type="entry name" value="Ig-like_fold"/>
</dbReference>
<evidence type="ECO:0000256" key="1">
    <source>
        <dbReference type="PROSITE-ProRule" id="PRU00473"/>
    </source>
</evidence>
<feature type="compositionally biased region" description="Polar residues" evidence="2">
    <location>
        <begin position="923"/>
        <end position="933"/>
    </location>
</feature>
<name>A0ABS3E4Z2_9GAMM</name>
<keyword evidence="5" id="KW-1185">Reference proteome</keyword>
<accession>A0ABS3E4Z2</accession>
<feature type="domain" description="OmpA-like" evidence="3">
    <location>
        <begin position="647"/>
        <end position="772"/>
    </location>
</feature>
<dbReference type="Gene3D" id="2.60.40.10">
    <property type="entry name" value="Immunoglobulins"/>
    <property type="match status" value="1"/>
</dbReference>
<evidence type="ECO:0000313" key="5">
    <source>
        <dbReference type="Proteomes" id="UP000664293"/>
    </source>
</evidence>
<protein>
    <submittedName>
        <fullName evidence="4">OmpA family protein</fullName>
    </submittedName>
</protein>
<dbReference type="Pfam" id="PF00691">
    <property type="entry name" value="OmpA"/>
    <property type="match status" value="1"/>
</dbReference>
<dbReference type="InterPro" id="IPR047589">
    <property type="entry name" value="DUF11_rpt"/>
</dbReference>
<dbReference type="Proteomes" id="UP000664293">
    <property type="component" value="Unassembled WGS sequence"/>
</dbReference>
<dbReference type="Gene3D" id="3.30.1330.60">
    <property type="entry name" value="OmpA-like domain"/>
    <property type="match status" value="1"/>
</dbReference>
<evidence type="ECO:0000256" key="2">
    <source>
        <dbReference type="SAM" id="MobiDB-lite"/>
    </source>
</evidence>
<proteinExistence type="predicted"/>
<dbReference type="SUPFAM" id="SSF49478">
    <property type="entry name" value="Cna protein B-type domain"/>
    <property type="match status" value="1"/>
</dbReference>
<evidence type="ECO:0000259" key="3">
    <source>
        <dbReference type="PROSITE" id="PS51123"/>
    </source>
</evidence>
<dbReference type="InterPro" id="IPR036737">
    <property type="entry name" value="OmpA-like_sf"/>
</dbReference>
<dbReference type="PANTHER" id="PTHR30329">
    <property type="entry name" value="STATOR ELEMENT OF FLAGELLAR MOTOR COMPLEX"/>
    <property type="match status" value="1"/>
</dbReference>